<keyword evidence="4" id="KW-1185">Reference proteome</keyword>
<dbReference type="OrthoDB" id="7864759at2"/>
<organism evidence="3 4">
    <name type="scientific">Aliiruegeria lutimaris</name>
    <dbReference type="NCBI Taxonomy" id="571298"/>
    <lineage>
        <taxon>Bacteria</taxon>
        <taxon>Pseudomonadati</taxon>
        <taxon>Pseudomonadota</taxon>
        <taxon>Alphaproteobacteria</taxon>
        <taxon>Rhodobacterales</taxon>
        <taxon>Roseobacteraceae</taxon>
        <taxon>Aliiruegeria</taxon>
    </lineage>
</organism>
<evidence type="ECO:0000313" key="4">
    <source>
        <dbReference type="Proteomes" id="UP000199382"/>
    </source>
</evidence>
<dbReference type="Proteomes" id="UP000199382">
    <property type="component" value="Unassembled WGS sequence"/>
</dbReference>
<proteinExistence type="predicted"/>
<reference evidence="3 4" key="1">
    <citation type="submission" date="2016-10" db="EMBL/GenBank/DDBJ databases">
        <authorList>
            <person name="de Groot N.N."/>
        </authorList>
    </citation>
    <scope>NUCLEOTIDE SEQUENCE [LARGE SCALE GENOMIC DNA]</scope>
    <source>
        <strain evidence="3 4">DSM 25294</strain>
    </source>
</reference>
<feature type="chain" id="PRO_5011512586" evidence="2">
    <location>
        <begin position="25"/>
        <end position="109"/>
    </location>
</feature>
<feature type="region of interest" description="Disordered" evidence="1">
    <location>
        <begin position="80"/>
        <end position="109"/>
    </location>
</feature>
<evidence type="ECO:0000256" key="1">
    <source>
        <dbReference type="SAM" id="MobiDB-lite"/>
    </source>
</evidence>
<accession>A0A1G9MJV6</accession>
<feature type="signal peptide" evidence="2">
    <location>
        <begin position="1"/>
        <end position="24"/>
    </location>
</feature>
<protein>
    <submittedName>
        <fullName evidence="3">Uncharacterized protein</fullName>
    </submittedName>
</protein>
<sequence length="109" mass="11364">MTRLLNLFCIGLLTAFLLGSVAQAASFGAMAAVMDTVHSEAMTACDGCDDMENGTGYVGDCVSLVLAVLPSIGIATDAKKVTEQENRRAVMPGRSDPPATSPPRSQFPN</sequence>
<dbReference type="STRING" id="571298.SAMN04488026_11115"/>
<keyword evidence="2" id="KW-0732">Signal</keyword>
<evidence type="ECO:0000256" key="2">
    <source>
        <dbReference type="SAM" id="SignalP"/>
    </source>
</evidence>
<name>A0A1G9MJV6_9RHOB</name>
<evidence type="ECO:0000313" key="3">
    <source>
        <dbReference type="EMBL" id="SDL74281.1"/>
    </source>
</evidence>
<dbReference type="EMBL" id="FNEK01000111">
    <property type="protein sequence ID" value="SDL74281.1"/>
    <property type="molecule type" value="Genomic_DNA"/>
</dbReference>
<gene>
    <name evidence="3" type="ORF">SAMN04488026_11115</name>
</gene>
<dbReference type="AlphaFoldDB" id="A0A1G9MJV6"/>
<dbReference type="RefSeq" id="WP_093164382.1">
    <property type="nucleotide sequence ID" value="NZ_FNEK01000111.1"/>
</dbReference>